<dbReference type="Gene3D" id="3.40.50.300">
    <property type="entry name" value="P-loop containing nucleotide triphosphate hydrolases"/>
    <property type="match status" value="1"/>
</dbReference>
<dbReference type="GO" id="GO:0005524">
    <property type="term" value="F:ATP binding"/>
    <property type="evidence" value="ECO:0007669"/>
    <property type="project" value="UniProtKB-KW"/>
</dbReference>
<dbReference type="RefSeq" id="WP_106988529.1">
    <property type="nucleotide sequence ID" value="NZ_PYLP01000016.1"/>
</dbReference>
<dbReference type="PANTHER" id="PTHR42939">
    <property type="entry name" value="ABC TRANSPORTER ATP-BINDING PROTEIN ALBC-RELATED"/>
    <property type="match status" value="1"/>
</dbReference>
<dbReference type="GeneID" id="77471519"/>
<dbReference type="InterPro" id="IPR003593">
    <property type="entry name" value="AAA+_ATPase"/>
</dbReference>
<keyword evidence="1" id="KW-0813">Transport</keyword>
<dbReference type="InterPro" id="IPR027417">
    <property type="entry name" value="P-loop_NTPase"/>
</dbReference>
<dbReference type="PROSITE" id="PS50893">
    <property type="entry name" value="ABC_TRANSPORTER_2"/>
    <property type="match status" value="1"/>
</dbReference>
<dbReference type="InterPro" id="IPR003439">
    <property type="entry name" value="ABC_transporter-like_ATP-bd"/>
</dbReference>
<name>A0A2T3FSK9_9FIRM</name>
<organism evidence="5 6">
    <name type="scientific">Faecalibacillus faecis</name>
    <dbReference type="NCBI Taxonomy" id="1982628"/>
    <lineage>
        <taxon>Bacteria</taxon>
        <taxon>Bacillati</taxon>
        <taxon>Bacillota</taxon>
        <taxon>Erysipelotrichia</taxon>
        <taxon>Erysipelotrichales</taxon>
        <taxon>Coprobacillaceae</taxon>
        <taxon>Faecalibacillus</taxon>
    </lineage>
</organism>
<proteinExistence type="predicted"/>
<evidence type="ECO:0000256" key="3">
    <source>
        <dbReference type="ARBA" id="ARBA00022840"/>
    </source>
</evidence>
<dbReference type="CDD" id="cd03230">
    <property type="entry name" value="ABC_DR_subfamily_A"/>
    <property type="match status" value="1"/>
</dbReference>
<dbReference type="AlphaFoldDB" id="A0A2T3FSK9"/>
<evidence type="ECO:0000313" key="6">
    <source>
        <dbReference type="Proteomes" id="UP000241201"/>
    </source>
</evidence>
<reference evidence="6" key="1">
    <citation type="submission" date="2018-03" db="EMBL/GenBank/DDBJ databases">
        <title>Lachnoclostridium SNUG30370 gen.nov., sp.nov., isolated from human faeces.</title>
        <authorList>
            <person name="Seo B."/>
            <person name="Jeon K."/>
            <person name="Ko G."/>
        </authorList>
    </citation>
    <scope>NUCLEOTIDE SEQUENCE [LARGE SCALE GENOMIC DNA]</scope>
    <source>
        <strain evidence="6">SNUG30370</strain>
    </source>
</reference>
<dbReference type="PANTHER" id="PTHR42939:SF1">
    <property type="entry name" value="ABC TRANSPORTER ATP-BINDING PROTEIN ALBC-RELATED"/>
    <property type="match status" value="1"/>
</dbReference>
<dbReference type="SMART" id="SM00382">
    <property type="entry name" value="AAA"/>
    <property type="match status" value="1"/>
</dbReference>
<keyword evidence="2" id="KW-0547">Nucleotide-binding</keyword>
<evidence type="ECO:0000313" key="5">
    <source>
        <dbReference type="EMBL" id="PST38254.1"/>
    </source>
</evidence>
<dbReference type="GO" id="GO:0016887">
    <property type="term" value="F:ATP hydrolysis activity"/>
    <property type="evidence" value="ECO:0007669"/>
    <property type="project" value="InterPro"/>
</dbReference>
<sequence length="200" mass="22579">MICLKNVSKEFNKTKVLSDINLNIDEGQLIRIVGNNGCGKTTLLKILAGILKADDGDITYSEDCNIGAVIENPSFIENESLLYNLKFLYNLKNKFSYDICEKYCDLFSLDLNSKIAIKKYSLGMRQKAAIIQSVMENQNVILLDEPTRGLDNDSMNQFDNLIKELKQEGKTIIICAHDGVENIAFDRVLEIKKGKIEEKC</sequence>
<keyword evidence="3 5" id="KW-0067">ATP-binding</keyword>
<keyword evidence="6" id="KW-1185">Reference proteome</keyword>
<evidence type="ECO:0000259" key="4">
    <source>
        <dbReference type="PROSITE" id="PS50893"/>
    </source>
</evidence>
<dbReference type="Pfam" id="PF00005">
    <property type="entry name" value="ABC_tran"/>
    <property type="match status" value="1"/>
</dbReference>
<gene>
    <name evidence="5" type="ORF">C7U55_10505</name>
</gene>
<evidence type="ECO:0000256" key="1">
    <source>
        <dbReference type="ARBA" id="ARBA00022448"/>
    </source>
</evidence>
<dbReference type="InterPro" id="IPR051782">
    <property type="entry name" value="ABC_Transporter_VariousFunc"/>
</dbReference>
<accession>A0A2T3FSK9</accession>
<dbReference type="EMBL" id="PYLP01000016">
    <property type="protein sequence ID" value="PST38254.1"/>
    <property type="molecule type" value="Genomic_DNA"/>
</dbReference>
<feature type="domain" description="ABC transporter" evidence="4">
    <location>
        <begin position="2"/>
        <end position="199"/>
    </location>
</feature>
<dbReference type="Proteomes" id="UP000241201">
    <property type="component" value="Unassembled WGS sequence"/>
</dbReference>
<comment type="caution">
    <text evidence="5">The sequence shown here is derived from an EMBL/GenBank/DDBJ whole genome shotgun (WGS) entry which is preliminary data.</text>
</comment>
<evidence type="ECO:0000256" key="2">
    <source>
        <dbReference type="ARBA" id="ARBA00022741"/>
    </source>
</evidence>
<dbReference type="PROSITE" id="PS00211">
    <property type="entry name" value="ABC_TRANSPORTER_1"/>
    <property type="match status" value="1"/>
</dbReference>
<dbReference type="InterPro" id="IPR017871">
    <property type="entry name" value="ABC_transporter-like_CS"/>
</dbReference>
<protein>
    <submittedName>
        <fullName evidence="5">ABC transporter ATP-binding protein</fullName>
    </submittedName>
</protein>
<dbReference type="SUPFAM" id="SSF52540">
    <property type="entry name" value="P-loop containing nucleoside triphosphate hydrolases"/>
    <property type="match status" value="1"/>
</dbReference>